<proteinExistence type="predicted"/>
<organism evidence="2 4">
    <name type="scientific">Bacillus clarus</name>
    <dbReference type="NCBI Taxonomy" id="2338372"/>
    <lineage>
        <taxon>Bacteria</taxon>
        <taxon>Bacillati</taxon>
        <taxon>Bacillota</taxon>
        <taxon>Bacilli</taxon>
        <taxon>Bacillales</taxon>
        <taxon>Bacillaceae</taxon>
        <taxon>Bacillus</taxon>
        <taxon>Bacillus cereus group</taxon>
    </lineage>
</organism>
<evidence type="ECO:0000313" key="3">
    <source>
        <dbReference type="EMBL" id="RFT63459.1"/>
    </source>
</evidence>
<feature type="compositionally biased region" description="Polar residues" evidence="1">
    <location>
        <begin position="28"/>
        <end position="37"/>
    </location>
</feature>
<keyword evidence="5" id="KW-1185">Reference proteome</keyword>
<protein>
    <submittedName>
        <fullName evidence="2">Uncharacterized protein</fullName>
    </submittedName>
</protein>
<evidence type="ECO:0000313" key="2">
    <source>
        <dbReference type="EMBL" id="KFM98534.1"/>
    </source>
</evidence>
<dbReference type="Proteomes" id="UP000264294">
    <property type="component" value="Unassembled WGS sequence"/>
</dbReference>
<reference evidence="2 4" key="1">
    <citation type="submission" date="2014-04" db="EMBL/GenBank/DDBJ databases">
        <authorList>
            <person name="Bishop-Lilly K.A."/>
            <person name="Broomall S.M."/>
            <person name="Chain P.S."/>
            <person name="Chertkov O."/>
            <person name="Coyne S.R."/>
            <person name="Daligault H.E."/>
            <person name="Davenport K.W."/>
            <person name="Erkkila T."/>
            <person name="Frey K.G."/>
            <person name="Gibbons H.S."/>
            <person name="Gu W."/>
            <person name="Jaissle J."/>
            <person name="Johnson S.L."/>
            <person name="Koroleva G.I."/>
            <person name="Ladner J.T."/>
            <person name="Lo C.-C."/>
            <person name="Minogue T.D."/>
            <person name="Munk C."/>
            <person name="Palacios G.F."/>
            <person name="Redden C.L."/>
            <person name="Rosenzweig C.N."/>
            <person name="Scholz M.B."/>
            <person name="Teshima H."/>
            <person name="Xu Y."/>
        </authorList>
    </citation>
    <scope>NUCLEOTIDE SEQUENCE [LARGE SCALE GENOMIC DNA]</scope>
    <source>
        <strain evidence="2 4">BHP</strain>
    </source>
</reference>
<dbReference type="AlphaFoldDB" id="A0A090YJA6"/>
<feature type="region of interest" description="Disordered" evidence="1">
    <location>
        <begin position="17"/>
        <end position="64"/>
    </location>
</feature>
<dbReference type="EMBL" id="JMQC01000008">
    <property type="protein sequence ID" value="KFM98534.1"/>
    <property type="molecule type" value="Genomic_DNA"/>
</dbReference>
<evidence type="ECO:0000313" key="5">
    <source>
        <dbReference type="Proteomes" id="UP000264294"/>
    </source>
</evidence>
<dbReference type="Gene3D" id="1.10.287.850">
    <property type="entry name" value="HP0062-like domain"/>
    <property type="match status" value="1"/>
</dbReference>
<evidence type="ECO:0000313" key="4">
    <source>
        <dbReference type="Proteomes" id="UP000029389"/>
    </source>
</evidence>
<name>A0A090YJA6_9BACI</name>
<accession>A0A090YJA6</accession>
<sequence length="64" mass="7381">MVQIKITPEELEQVANRANDTKHMVESIHTTDTTSGNPWKKGRYSQEDGHYPEDFEGYKKTGKK</sequence>
<dbReference type="EMBL" id="QVOD01000047">
    <property type="protein sequence ID" value="RFT63459.1"/>
    <property type="molecule type" value="Genomic_DNA"/>
</dbReference>
<evidence type="ECO:0000256" key="1">
    <source>
        <dbReference type="SAM" id="MobiDB-lite"/>
    </source>
</evidence>
<dbReference type="RefSeq" id="WP_042979005.1">
    <property type="nucleotide sequence ID" value="NZ_JMQC01000008.1"/>
</dbReference>
<gene>
    <name evidence="3" type="ORF">D0U04_25045</name>
    <name evidence="2" type="ORF">DJ93_319</name>
</gene>
<feature type="compositionally biased region" description="Basic and acidic residues" evidence="1">
    <location>
        <begin position="44"/>
        <end position="64"/>
    </location>
</feature>
<comment type="caution">
    <text evidence="2">The sequence shown here is derived from an EMBL/GenBank/DDBJ whole genome shotgun (WGS) entry which is preliminary data.</text>
</comment>
<dbReference type="Proteomes" id="UP000029389">
    <property type="component" value="Unassembled WGS sequence"/>
</dbReference>
<dbReference type="PATRIC" id="fig|1405.8.peg.492"/>
<reference evidence="3 5" key="2">
    <citation type="submission" date="2018-08" db="EMBL/GenBank/DDBJ databases">
        <title>Bacillus clarus sp. nov. strain PS00077A.</title>
        <authorList>
            <person name="Mendez Acevedo M."/>
            <person name="Carroll L."/>
            <person name="Mukherjee M."/>
            <person name="Wiedmann M."/>
            <person name="Kovac J."/>
        </authorList>
    </citation>
    <scope>NUCLEOTIDE SEQUENCE [LARGE SCALE GENOMIC DNA]</scope>
    <source>
        <strain evidence="3 5">PS00077A</strain>
    </source>
</reference>